<keyword evidence="5" id="KW-0539">Nucleus</keyword>
<evidence type="ECO:0000256" key="5">
    <source>
        <dbReference type="ARBA" id="ARBA00023242"/>
    </source>
</evidence>
<protein>
    <recommendedName>
        <fullName evidence="8">RRM domain-containing protein</fullName>
    </recommendedName>
</protein>
<evidence type="ECO:0000313" key="10">
    <source>
        <dbReference type="Proteomes" id="UP000887013"/>
    </source>
</evidence>
<keyword evidence="3" id="KW-0509">mRNA transport</keyword>
<evidence type="ECO:0000256" key="7">
    <source>
        <dbReference type="SAM" id="MobiDB-lite"/>
    </source>
</evidence>
<dbReference type="Pfam" id="PF00076">
    <property type="entry name" value="RRM_1"/>
    <property type="match status" value="1"/>
</dbReference>
<dbReference type="PANTHER" id="PTHR19965:SF82">
    <property type="entry name" value="THO COMPLEX SUBUNIT 4"/>
    <property type="match status" value="1"/>
</dbReference>
<dbReference type="GO" id="GO:0005634">
    <property type="term" value="C:nucleus"/>
    <property type="evidence" value="ECO:0007669"/>
    <property type="project" value="UniProtKB-SubCell"/>
</dbReference>
<dbReference type="CDD" id="cd12680">
    <property type="entry name" value="RRM_THOC4"/>
    <property type="match status" value="1"/>
</dbReference>
<feature type="compositionally biased region" description="Low complexity" evidence="7">
    <location>
        <begin position="191"/>
        <end position="200"/>
    </location>
</feature>
<dbReference type="InterPro" id="IPR051229">
    <property type="entry name" value="ALYREF_mRNA_export"/>
</dbReference>
<dbReference type="InterPro" id="IPR012677">
    <property type="entry name" value="Nucleotide-bd_a/b_plait_sf"/>
</dbReference>
<dbReference type="Proteomes" id="UP000887013">
    <property type="component" value="Unassembled WGS sequence"/>
</dbReference>
<evidence type="ECO:0000256" key="1">
    <source>
        <dbReference type="ARBA" id="ARBA00004123"/>
    </source>
</evidence>
<evidence type="ECO:0000256" key="3">
    <source>
        <dbReference type="ARBA" id="ARBA00022816"/>
    </source>
</evidence>
<dbReference type="SMART" id="SM00360">
    <property type="entry name" value="RRM"/>
    <property type="match status" value="1"/>
</dbReference>
<keyword evidence="4 6" id="KW-0694">RNA-binding</keyword>
<sequence length="218" mass="24304">MAEHMDVDMSLDDIIKKNRGKFNNFRNRGGRILRGRRGRGSVRGFRISRAGATTRQAFDKSKFGFTSPRGTFKARNRPAFLTTSRIRRGLVNNSISSGPSKLLISNLDYGVSDSDIKELFGDFGKVRKAVVHYDQSGRSLGTADVVFENRADAIRALKKYNGVPLDGRPMKIQITSSFLPRQDNFSETYGRRGASGNRFNGRGRGGMTRRGRGGFNRS</sequence>
<dbReference type="InterPro" id="IPR035979">
    <property type="entry name" value="RBD_domain_sf"/>
</dbReference>
<dbReference type="GO" id="GO:0003729">
    <property type="term" value="F:mRNA binding"/>
    <property type="evidence" value="ECO:0007669"/>
    <property type="project" value="TreeGrafter"/>
</dbReference>
<dbReference type="PROSITE" id="PS50102">
    <property type="entry name" value="RRM"/>
    <property type="match status" value="1"/>
</dbReference>
<proteinExistence type="predicted"/>
<dbReference type="SUPFAM" id="SSF54928">
    <property type="entry name" value="RNA-binding domain, RBD"/>
    <property type="match status" value="1"/>
</dbReference>
<evidence type="ECO:0000256" key="6">
    <source>
        <dbReference type="PROSITE-ProRule" id="PRU00176"/>
    </source>
</evidence>
<reference evidence="9" key="1">
    <citation type="submission" date="2020-08" db="EMBL/GenBank/DDBJ databases">
        <title>Multicomponent nature underlies the extraordinary mechanical properties of spider dragline silk.</title>
        <authorList>
            <person name="Kono N."/>
            <person name="Nakamura H."/>
            <person name="Mori M."/>
            <person name="Yoshida Y."/>
            <person name="Ohtoshi R."/>
            <person name="Malay A.D."/>
            <person name="Moran D.A.P."/>
            <person name="Tomita M."/>
            <person name="Numata K."/>
            <person name="Arakawa K."/>
        </authorList>
    </citation>
    <scope>NUCLEOTIDE SEQUENCE</scope>
</reference>
<evidence type="ECO:0000256" key="4">
    <source>
        <dbReference type="ARBA" id="ARBA00022884"/>
    </source>
</evidence>
<dbReference type="Gene3D" id="3.30.70.330">
    <property type="match status" value="1"/>
</dbReference>
<dbReference type="FunFam" id="3.30.70.330:FF:000273">
    <property type="entry name" value="THO complex subunit 4"/>
    <property type="match status" value="1"/>
</dbReference>
<evidence type="ECO:0000259" key="8">
    <source>
        <dbReference type="PROSITE" id="PS50102"/>
    </source>
</evidence>
<accession>A0A8X6T6G5</accession>
<dbReference type="InterPro" id="IPR000504">
    <property type="entry name" value="RRM_dom"/>
</dbReference>
<feature type="region of interest" description="Disordered" evidence="7">
    <location>
        <begin position="187"/>
        <end position="218"/>
    </location>
</feature>
<feature type="domain" description="RRM" evidence="8">
    <location>
        <begin position="100"/>
        <end position="177"/>
    </location>
</feature>
<organism evidence="9 10">
    <name type="scientific">Nephila pilipes</name>
    <name type="common">Giant wood spider</name>
    <name type="synonym">Nephila maculata</name>
    <dbReference type="NCBI Taxonomy" id="299642"/>
    <lineage>
        <taxon>Eukaryota</taxon>
        <taxon>Metazoa</taxon>
        <taxon>Ecdysozoa</taxon>
        <taxon>Arthropoda</taxon>
        <taxon>Chelicerata</taxon>
        <taxon>Arachnida</taxon>
        <taxon>Araneae</taxon>
        <taxon>Araneomorphae</taxon>
        <taxon>Entelegynae</taxon>
        <taxon>Araneoidea</taxon>
        <taxon>Nephilidae</taxon>
        <taxon>Nephila</taxon>
    </lineage>
</organism>
<evidence type="ECO:0000313" key="9">
    <source>
        <dbReference type="EMBL" id="GFS82671.1"/>
    </source>
</evidence>
<comment type="caution">
    <text evidence="9">The sequence shown here is derived from an EMBL/GenBank/DDBJ whole genome shotgun (WGS) entry which is preliminary data.</text>
</comment>
<comment type="subcellular location">
    <subcellularLocation>
        <location evidence="1">Nucleus</location>
    </subcellularLocation>
</comment>
<dbReference type="AlphaFoldDB" id="A0A8X6T6G5"/>
<name>A0A8X6T6G5_NEPPI</name>
<dbReference type="EMBL" id="BMAW01051852">
    <property type="protein sequence ID" value="GFS82671.1"/>
    <property type="molecule type" value="Genomic_DNA"/>
</dbReference>
<evidence type="ECO:0000256" key="2">
    <source>
        <dbReference type="ARBA" id="ARBA00022448"/>
    </source>
</evidence>
<gene>
    <name evidence="9" type="primary">ALYREF</name>
    <name evidence="9" type="ORF">NPIL_700801</name>
</gene>
<dbReference type="OrthoDB" id="1049195at2759"/>
<keyword evidence="10" id="KW-1185">Reference proteome</keyword>
<dbReference type="GO" id="GO:0006406">
    <property type="term" value="P:mRNA export from nucleus"/>
    <property type="evidence" value="ECO:0007669"/>
    <property type="project" value="TreeGrafter"/>
</dbReference>
<keyword evidence="2" id="KW-0813">Transport</keyword>
<dbReference type="PANTHER" id="PTHR19965">
    <property type="entry name" value="RNA AND EXPORT FACTOR BINDING PROTEIN"/>
    <property type="match status" value="1"/>
</dbReference>